<proteinExistence type="predicted"/>
<name>J9DHI3_EDHAE</name>
<dbReference type="OMA" id="PIDNEKQ"/>
<dbReference type="EMBL" id="AFBI03000094">
    <property type="protein sequence ID" value="EJW02045.1"/>
    <property type="molecule type" value="Genomic_DNA"/>
</dbReference>
<protein>
    <recommendedName>
        <fullName evidence="1">SUI1 domain-containing protein</fullName>
    </recommendedName>
</protein>
<accession>J9DHI3</accession>
<dbReference type="GO" id="GO:0003743">
    <property type="term" value="F:translation initiation factor activity"/>
    <property type="evidence" value="ECO:0007669"/>
    <property type="project" value="InterPro"/>
</dbReference>
<dbReference type="PROSITE" id="PS50296">
    <property type="entry name" value="SUI1"/>
    <property type="match status" value="1"/>
</dbReference>
<dbReference type="Proteomes" id="UP000003163">
    <property type="component" value="Unassembled WGS sequence"/>
</dbReference>
<feature type="domain" description="SUI1" evidence="1">
    <location>
        <begin position="11"/>
        <end position="77"/>
    </location>
</feature>
<dbReference type="SUPFAM" id="SSF55159">
    <property type="entry name" value="eIF1-like"/>
    <property type="match status" value="1"/>
</dbReference>
<dbReference type="InterPro" id="IPR036877">
    <property type="entry name" value="SUI1_dom_sf"/>
</dbReference>
<evidence type="ECO:0000313" key="3">
    <source>
        <dbReference type="Proteomes" id="UP000003163"/>
    </source>
</evidence>
<keyword evidence="3" id="KW-1185">Reference proteome</keyword>
<dbReference type="Gene3D" id="3.30.780.10">
    <property type="entry name" value="SUI1-like domain"/>
    <property type="match status" value="1"/>
</dbReference>
<dbReference type="HOGENOM" id="CLU_170489_0_0_1"/>
<dbReference type="InterPro" id="IPR001950">
    <property type="entry name" value="SUI1"/>
</dbReference>
<dbReference type="AlphaFoldDB" id="J9DHI3"/>
<dbReference type="Pfam" id="PF01253">
    <property type="entry name" value="SUI1"/>
    <property type="match status" value="1"/>
</dbReference>
<evidence type="ECO:0000259" key="1">
    <source>
        <dbReference type="PROSITE" id="PS50296"/>
    </source>
</evidence>
<comment type="caution">
    <text evidence="2">The sequence shown here is derived from an EMBL/GenBank/DDBJ whole genome shotgun (WGS) entry which is preliminary data.</text>
</comment>
<dbReference type="InParanoid" id="J9DHI3"/>
<organism evidence="2 3">
    <name type="scientific">Edhazardia aedis (strain USNM 41457)</name>
    <name type="common">Microsporidian parasite</name>
    <dbReference type="NCBI Taxonomy" id="1003232"/>
    <lineage>
        <taxon>Eukaryota</taxon>
        <taxon>Fungi</taxon>
        <taxon>Fungi incertae sedis</taxon>
        <taxon>Microsporidia</taxon>
        <taxon>Edhazardia</taxon>
    </lineage>
</organism>
<dbReference type="VEuPathDB" id="MicrosporidiaDB:EDEG_03508"/>
<sequence>MSEVSPNEKTIQVLKAPSKGKKILTIIAGIPDSEQESLLKHLKNALGCGGNINKETMNLQLQGDVGLKVGQVLSKKMPEYKIVYSSKKL</sequence>
<reference evidence="2 3" key="1">
    <citation type="submission" date="2011-08" db="EMBL/GenBank/DDBJ databases">
        <authorList>
            <person name="Liu Z.J."/>
            <person name="Shi F.L."/>
            <person name="Lu J.Q."/>
            <person name="Li M."/>
            <person name="Wang Z.L."/>
        </authorList>
    </citation>
    <scope>NUCLEOTIDE SEQUENCE [LARGE SCALE GENOMIC DNA]</scope>
    <source>
        <strain evidence="2 3">USNM 41457</strain>
    </source>
</reference>
<evidence type="ECO:0000313" key="2">
    <source>
        <dbReference type="EMBL" id="EJW02045.1"/>
    </source>
</evidence>
<gene>
    <name evidence="2" type="ORF">EDEG_03508</name>
</gene>
<reference evidence="3" key="2">
    <citation type="submission" date="2015-07" db="EMBL/GenBank/DDBJ databases">
        <title>Contrasting host-pathogen interactions and genome evolution in two generalist and specialist microsporidian pathogens of mosquitoes.</title>
        <authorList>
            <consortium name="The Broad Institute Genomics Platform"/>
            <consortium name="The Broad Institute Genome Sequencing Center for Infectious Disease"/>
            <person name="Cuomo C.A."/>
            <person name="Sanscrainte N.D."/>
            <person name="Goldberg J.M."/>
            <person name="Heiman D."/>
            <person name="Young S."/>
            <person name="Zeng Q."/>
            <person name="Becnel J.J."/>
            <person name="Birren B.W."/>
        </authorList>
    </citation>
    <scope>NUCLEOTIDE SEQUENCE [LARGE SCALE GENOMIC DNA]</scope>
    <source>
        <strain evidence="3">USNM 41457</strain>
    </source>
</reference>